<reference evidence="5" key="1">
    <citation type="submission" date="2016-10" db="EMBL/GenBank/DDBJ databases">
        <authorList>
            <person name="Varghese N."/>
            <person name="Submissions S."/>
        </authorList>
    </citation>
    <scope>NUCLEOTIDE SEQUENCE [LARGE SCALE GENOMIC DNA]</scope>
    <source>
        <strain evidence="5">CGMCC 4.6856</strain>
    </source>
</reference>
<dbReference type="InterPro" id="IPR036291">
    <property type="entry name" value="NAD(P)-bd_dom_sf"/>
</dbReference>
<dbReference type="GO" id="GO:0016491">
    <property type="term" value="F:oxidoreductase activity"/>
    <property type="evidence" value="ECO:0007669"/>
    <property type="project" value="UniProtKB-KW"/>
</dbReference>
<dbReference type="InterPro" id="IPR051122">
    <property type="entry name" value="SDR_DHRS6-like"/>
</dbReference>
<accession>A0A1H9KSW1</accession>
<dbReference type="InterPro" id="IPR057571">
    <property type="entry name" value="SDR_PhqE-like"/>
</dbReference>
<evidence type="ECO:0000256" key="2">
    <source>
        <dbReference type="ARBA" id="ARBA00022857"/>
    </source>
</evidence>
<dbReference type="Proteomes" id="UP000198504">
    <property type="component" value="Unassembled WGS sequence"/>
</dbReference>
<keyword evidence="5" id="KW-1185">Reference proteome</keyword>
<dbReference type="EMBL" id="FOFA01000008">
    <property type="protein sequence ID" value="SER02212.1"/>
    <property type="molecule type" value="Genomic_DNA"/>
</dbReference>
<dbReference type="PRINTS" id="PR00081">
    <property type="entry name" value="GDHRDH"/>
</dbReference>
<protein>
    <submittedName>
        <fullName evidence="4">NAD(P)-dependent dehydrogenase, short-chain alcohol dehydrogenase family</fullName>
    </submittedName>
</protein>
<dbReference type="OrthoDB" id="9806974at2"/>
<dbReference type="Gene3D" id="3.40.50.720">
    <property type="entry name" value="NAD(P)-binding Rossmann-like Domain"/>
    <property type="match status" value="1"/>
</dbReference>
<dbReference type="RefSeq" id="WP_091183587.1">
    <property type="nucleotide sequence ID" value="NZ_FOFA01000008.1"/>
</dbReference>
<evidence type="ECO:0000256" key="3">
    <source>
        <dbReference type="ARBA" id="ARBA00023002"/>
    </source>
</evidence>
<organism evidence="4 5">
    <name type="scientific">Microlunatus flavus</name>
    <dbReference type="NCBI Taxonomy" id="1036181"/>
    <lineage>
        <taxon>Bacteria</taxon>
        <taxon>Bacillati</taxon>
        <taxon>Actinomycetota</taxon>
        <taxon>Actinomycetes</taxon>
        <taxon>Propionibacteriales</taxon>
        <taxon>Propionibacteriaceae</taxon>
        <taxon>Microlunatus</taxon>
    </lineage>
</organism>
<keyword evidence="2" id="KW-0521">NADP</keyword>
<evidence type="ECO:0000256" key="1">
    <source>
        <dbReference type="ARBA" id="ARBA00006484"/>
    </source>
</evidence>
<dbReference type="PANTHER" id="PTHR43477:SF1">
    <property type="entry name" value="DIHYDROANTICAPSIN 7-DEHYDROGENASE"/>
    <property type="match status" value="1"/>
</dbReference>
<name>A0A1H9KSW1_9ACTN</name>
<evidence type="ECO:0000313" key="5">
    <source>
        <dbReference type="Proteomes" id="UP000198504"/>
    </source>
</evidence>
<dbReference type="AlphaFoldDB" id="A0A1H9KSW1"/>
<dbReference type="Pfam" id="PF23441">
    <property type="entry name" value="SDR"/>
    <property type="match status" value="1"/>
</dbReference>
<dbReference type="STRING" id="1036181.SAMN05421756_1082"/>
<comment type="similarity">
    <text evidence="1">Belongs to the short-chain dehydrogenases/reductases (SDR) family.</text>
</comment>
<dbReference type="InterPro" id="IPR002347">
    <property type="entry name" value="SDR_fam"/>
</dbReference>
<evidence type="ECO:0000313" key="4">
    <source>
        <dbReference type="EMBL" id="SER02212.1"/>
    </source>
</evidence>
<proteinExistence type="inferred from homology"/>
<dbReference type="PANTHER" id="PTHR43477">
    <property type="entry name" value="DIHYDROANTICAPSIN 7-DEHYDROGENASE"/>
    <property type="match status" value="1"/>
</dbReference>
<gene>
    <name evidence="4" type="ORF">SAMN05421756_1082</name>
</gene>
<sequence length="239" mass="24559">MDLTDQRVVIIGGTSGIGLATAHAALEHGAQVVVASSRRTSVDAALGALPAGTTGSVLDVLDDEAVRAFFDGVGAFDHLAYTAGESLRLLPVDGLDLDQARGFFQVRYFGALNAVSIGAKHLRPGGSITLTSGSARTRPGAGWSVASSLCGATTSLAGALAVELAPLRVNVVEPGIVRSPLWSAMSVEDQEAMYDQQARSLPVGRVAEVDDVAQAFVYCMTQSFMTGASIPVDGGALLV</sequence>
<dbReference type="SUPFAM" id="SSF51735">
    <property type="entry name" value="NAD(P)-binding Rossmann-fold domains"/>
    <property type="match status" value="1"/>
</dbReference>
<keyword evidence="3" id="KW-0560">Oxidoreductase</keyword>